<feature type="compositionally biased region" description="Polar residues" evidence="1">
    <location>
        <begin position="8"/>
        <end position="18"/>
    </location>
</feature>
<feature type="domain" description="Phosphatidic acid phosphatase type 2/haloperoxidase" evidence="2">
    <location>
        <begin position="32"/>
        <end position="76"/>
    </location>
</feature>
<evidence type="ECO:0000256" key="1">
    <source>
        <dbReference type="SAM" id="MobiDB-lite"/>
    </source>
</evidence>
<proteinExistence type="predicted"/>
<dbReference type="InterPro" id="IPR000326">
    <property type="entry name" value="PAP2/HPO"/>
</dbReference>
<dbReference type="EMBL" id="JACXTF010000001">
    <property type="protein sequence ID" value="MBD3720264.1"/>
    <property type="molecule type" value="Genomic_DNA"/>
</dbReference>
<dbReference type="SUPFAM" id="SSF48317">
    <property type="entry name" value="Acid phosphatase/Vanadium-dependent haloperoxidase"/>
    <property type="match status" value="1"/>
</dbReference>
<evidence type="ECO:0000313" key="4">
    <source>
        <dbReference type="Proteomes" id="UP000622731"/>
    </source>
</evidence>
<dbReference type="AlphaFoldDB" id="A0A927HSF9"/>
<reference evidence="3" key="1">
    <citation type="submission" date="2020-07" db="EMBL/GenBank/DDBJ databases">
        <title>Clinical and genomic characterization of carbapenemase-producing Enterobacterales causing secondary infections during the COVID-19 crisis at a New York City hospital.</title>
        <authorList>
            <person name="Gomez-Simmonds A."/>
            <person name="Annavajhala M.K."/>
            <person name="Uhlemann A.-C."/>
        </authorList>
    </citation>
    <scope>NUCLEOTIDE SEQUENCE</scope>
    <source>
        <strain evidence="3">NK1594</strain>
    </source>
</reference>
<dbReference type="Proteomes" id="UP000622731">
    <property type="component" value="Unassembled WGS sequence"/>
</dbReference>
<dbReference type="Pfam" id="PF01569">
    <property type="entry name" value="PAP2"/>
    <property type="match status" value="1"/>
</dbReference>
<sequence>MTPASAATPRSSGLSSCGCSAPVSPPVCVKRPLLPAYVLAAVVGYSRLVIHAHSVSEVIAGLLLGAAGSALFWCCKNVPLIRKA</sequence>
<dbReference type="Gene3D" id="1.20.144.10">
    <property type="entry name" value="Phosphatidic acid phosphatase type 2/haloperoxidase"/>
    <property type="match status" value="1"/>
</dbReference>
<evidence type="ECO:0000313" key="3">
    <source>
        <dbReference type="EMBL" id="MBD3720264.1"/>
    </source>
</evidence>
<name>A0A927HSF9_KLEPN</name>
<feature type="region of interest" description="Disordered" evidence="1">
    <location>
        <begin position="1"/>
        <end position="22"/>
    </location>
</feature>
<comment type="caution">
    <text evidence="3">The sequence shown here is derived from an EMBL/GenBank/DDBJ whole genome shotgun (WGS) entry which is preliminary data.</text>
</comment>
<accession>A0A927HSF9</accession>
<dbReference type="InterPro" id="IPR036938">
    <property type="entry name" value="PAP2/HPO_sf"/>
</dbReference>
<evidence type="ECO:0000259" key="2">
    <source>
        <dbReference type="Pfam" id="PF01569"/>
    </source>
</evidence>
<gene>
    <name evidence="3" type="ORF">IE988_22140</name>
</gene>
<protein>
    <submittedName>
        <fullName evidence="3">Phosphatase PAP2 family protein</fullName>
    </submittedName>
</protein>
<organism evidence="3 4">
    <name type="scientific">Klebsiella pneumoniae</name>
    <dbReference type="NCBI Taxonomy" id="573"/>
    <lineage>
        <taxon>Bacteria</taxon>
        <taxon>Pseudomonadati</taxon>
        <taxon>Pseudomonadota</taxon>
        <taxon>Gammaproteobacteria</taxon>
        <taxon>Enterobacterales</taxon>
        <taxon>Enterobacteriaceae</taxon>
        <taxon>Klebsiella/Raoultella group</taxon>
        <taxon>Klebsiella</taxon>
        <taxon>Klebsiella pneumoniae complex</taxon>
    </lineage>
</organism>